<dbReference type="CDD" id="cd02440">
    <property type="entry name" value="AdoMet_MTases"/>
    <property type="match status" value="1"/>
</dbReference>
<dbReference type="InterPro" id="IPR002052">
    <property type="entry name" value="DNA_methylase_N6_adenine_CS"/>
</dbReference>
<feature type="domain" description="DNA methylase adenine-specific" evidence="7">
    <location>
        <begin position="155"/>
        <end position="453"/>
    </location>
</feature>
<protein>
    <recommendedName>
        <fullName evidence="1">site-specific DNA-methyltransferase (adenine-specific)</fullName>
        <ecNumber evidence="1">2.1.1.72</ecNumber>
    </recommendedName>
</protein>
<organism evidence="9 10">
    <name type="scientific">Salinirubellus salinus</name>
    <dbReference type="NCBI Taxonomy" id="1364945"/>
    <lineage>
        <taxon>Archaea</taxon>
        <taxon>Methanobacteriati</taxon>
        <taxon>Methanobacteriota</taxon>
        <taxon>Stenosarchaea group</taxon>
        <taxon>Halobacteria</taxon>
        <taxon>Halobacteriales</taxon>
        <taxon>Natronomonadaceae</taxon>
        <taxon>Salinirubellus</taxon>
    </lineage>
</organism>
<feature type="domain" description="N6 adenine-specific DNA methyltransferase N-terminal" evidence="8">
    <location>
        <begin position="10"/>
        <end position="141"/>
    </location>
</feature>
<evidence type="ECO:0000256" key="5">
    <source>
        <dbReference type="ARBA" id="ARBA00022747"/>
    </source>
</evidence>
<keyword evidence="2" id="KW-0489">Methyltransferase</keyword>
<evidence type="ECO:0000313" key="10">
    <source>
        <dbReference type="Proteomes" id="UP001057580"/>
    </source>
</evidence>
<comment type="catalytic activity">
    <reaction evidence="6">
        <text>a 2'-deoxyadenosine in DNA + S-adenosyl-L-methionine = an N(6)-methyl-2'-deoxyadenosine in DNA + S-adenosyl-L-homocysteine + H(+)</text>
        <dbReference type="Rhea" id="RHEA:15197"/>
        <dbReference type="Rhea" id="RHEA-COMP:12418"/>
        <dbReference type="Rhea" id="RHEA-COMP:12419"/>
        <dbReference type="ChEBI" id="CHEBI:15378"/>
        <dbReference type="ChEBI" id="CHEBI:57856"/>
        <dbReference type="ChEBI" id="CHEBI:59789"/>
        <dbReference type="ChEBI" id="CHEBI:90615"/>
        <dbReference type="ChEBI" id="CHEBI:90616"/>
        <dbReference type="EC" id="2.1.1.72"/>
    </reaction>
</comment>
<dbReference type="EC" id="2.1.1.72" evidence="1"/>
<dbReference type="PANTHER" id="PTHR42933:SF3">
    <property type="entry name" value="TYPE I RESTRICTION ENZYME MJAVIII METHYLASE SUBUNIT"/>
    <property type="match status" value="1"/>
</dbReference>
<dbReference type="PANTHER" id="PTHR42933">
    <property type="entry name" value="SLR6095 PROTEIN"/>
    <property type="match status" value="1"/>
</dbReference>
<evidence type="ECO:0000259" key="8">
    <source>
        <dbReference type="Pfam" id="PF12161"/>
    </source>
</evidence>
<accession>A0A9E7UAD0</accession>
<dbReference type="PRINTS" id="PR00507">
    <property type="entry name" value="N12N6MTFRASE"/>
</dbReference>
<evidence type="ECO:0000313" key="9">
    <source>
        <dbReference type="EMBL" id="UWM54123.1"/>
    </source>
</evidence>
<dbReference type="InterPro" id="IPR029063">
    <property type="entry name" value="SAM-dependent_MTases_sf"/>
</dbReference>
<proteinExistence type="predicted"/>
<dbReference type="InterPro" id="IPR022749">
    <property type="entry name" value="D12N6_MeTrfase_N"/>
</dbReference>
<dbReference type="PROSITE" id="PS00092">
    <property type="entry name" value="N6_MTASE"/>
    <property type="match status" value="1"/>
</dbReference>
<dbReference type="Pfam" id="PF02384">
    <property type="entry name" value="N6_Mtase"/>
    <property type="match status" value="1"/>
</dbReference>
<dbReference type="GO" id="GO:0009007">
    <property type="term" value="F:site-specific DNA-methyltransferase (adenine-specific) activity"/>
    <property type="evidence" value="ECO:0007669"/>
    <property type="project" value="UniProtKB-EC"/>
</dbReference>
<dbReference type="Proteomes" id="UP001057580">
    <property type="component" value="Chromosome"/>
</dbReference>
<dbReference type="AlphaFoldDB" id="A0A9E7UAD0"/>
<dbReference type="SUPFAM" id="SSF53335">
    <property type="entry name" value="S-adenosyl-L-methionine-dependent methyltransferases"/>
    <property type="match status" value="1"/>
</dbReference>
<dbReference type="REBASE" id="659819">
    <property type="entry name" value="M.Ssa35S2ORF18650P"/>
</dbReference>
<keyword evidence="10" id="KW-1185">Reference proteome</keyword>
<dbReference type="RefSeq" id="WP_260593117.1">
    <property type="nucleotide sequence ID" value="NZ_CP104003.1"/>
</dbReference>
<dbReference type="GeneID" id="74944486"/>
<dbReference type="Pfam" id="PF12161">
    <property type="entry name" value="HsdM_N"/>
    <property type="match status" value="1"/>
</dbReference>
<dbReference type="GO" id="GO:0009307">
    <property type="term" value="P:DNA restriction-modification system"/>
    <property type="evidence" value="ECO:0007669"/>
    <property type="project" value="UniProtKB-KW"/>
</dbReference>
<evidence type="ECO:0000256" key="6">
    <source>
        <dbReference type="ARBA" id="ARBA00047942"/>
    </source>
</evidence>
<dbReference type="KEGG" id="ssai:N0B31_18650"/>
<dbReference type="GO" id="GO:0003677">
    <property type="term" value="F:DNA binding"/>
    <property type="evidence" value="ECO:0007669"/>
    <property type="project" value="InterPro"/>
</dbReference>
<dbReference type="GO" id="GO:0008170">
    <property type="term" value="F:N-methyltransferase activity"/>
    <property type="evidence" value="ECO:0007669"/>
    <property type="project" value="InterPro"/>
</dbReference>
<evidence type="ECO:0000256" key="2">
    <source>
        <dbReference type="ARBA" id="ARBA00022603"/>
    </source>
</evidence>
<evidence type="ECO:0000259" key="7">
    <source>
        <dbReference type="Pfam" id="PF02384"/>
    </source>
</evidence>
<sequence>MVDNFNEKADFIWSIADLLRGDYKQSEYQKVILPLTVLRRLDCVTEPSKEEVLERYEMLQEQGVENVAPSLKRVSGQEVYNTSEYTFESLCNDPDQIASNLQYYINSYDEDTKEIFEKFDFGHQIQRLDEADLLYKVVRNFAEIDLHPDEVPNEEMGYIYEELVRKFNELSNETAGEHFTPREVIELMVNLIFDKDDEVLTEDGVVRTVYDPACGTGGMLSVAEDHVRSLNEGAKLHAFGQELNPETYAVCNSDMLIKGQDPDNIAYGNSFTDDGFPSRTFDYMLSNPPFGVSWKKVKDEIEREHDEMGYAGRFGAGTPRIDDGALLFLQHMIDKMKSPEEGGSRIAIVLNGSPLFTGGPNSGESGIRRWIIENDWLESIIGLPDQLFYNTEIHTYLWIINNNKPKNRRGEVQLVDARDMYEKMDEGLGKKRHRISDKQISKIVSTVGTHQTEERSKIFSNESFGYRRIVIDRPLRMSFRATKERINSLDDERAFTNRDEDIQERVKSALSEIDSDKVWMNRDEFIDEVEFRFNMAGLDVRKSVYNAVERSLGERNPDADVVRDKNGNPEHDIDRRTRERVPLEQDPEEYFANEVKPYANNAWINDSKKYYDDEDGQLGVVGYEINFDRHFYQYDSPRDLQEIDRELQKVNQEIRNLLDEVAK</sequence>
<dbReference type="InterPro" id="IPR003356">
    <property type="entry name" value="DNA_methylase_A-5"/>
</dbReference>
<gene>
    <name evidence="9" type="ORF">N0B31_18650</name>
</gene>
<dbReference type="GO" id="GO:0032259">
    <property type="term" value="P:methylation"/>
    <property type="evidence" value="ECO:0007669"/>
    <property type="project" value="UniProtKB-KW"/>
</dbReference>
<keyword evidence="3" id="KW-0808">Transferase</keyword>
<keyword evidence="4" id="KW-0949">S-adenosyl-L-methionine</keyword>
<name>A0A9E7UAD0_9EURY</name>
<dbReference type="EMBL" id="CP104003">
    <property type="protein sequence ID" value="UWM54123.1"/>
    <property type="molecule type" value="Genomic_DNA"/>
</dbReference>
<evidence type="ECO:0000256" key="3">
    <source>
        <dbReference type="ARBA" id="ARBA00022679"/>
    </source>
</evidence>
<reference evidence="9" key="1">
    <citation type="submission" date="2022-09" db="EMBL/GenBank/DDBJ databases">
        <title>Diverse halophilic archaea isolated from saline environments.</title>
        <authorList>
            <person name="Cui H.-L."/>
        </authorList>
    </citation>
    <scope>NUCLEOTIDE SEQUENCE</scope>
    <source>
        <strain evidence="9">ZS-35-S2</strain>
    </source>
</reference>
<evidence type="ECO:0000256" key="4">
    <source>
        <dbReference type="ARBA" id="ARBA00022691"/>
    </source>
</evidence>
<keyword evidence="5" id="KW-0680">Restriction system</keyword>
<dbReference type="Gene3D" id="3.40.50.150">
    <property type="entry name" value="Vaccinia Virus protein VP39"/>
    <property type="match status" value="1"/>
</dbReference>
<dbReference type="InterPro" id="IPR051537">
    <property type="entry name" value="DNA_Adenine_Mtase"/>
</dbReference>
<evidence type="ECO:0000256" key="1">
    <source>
        <dbReference type="ARBA" id="ARBA00011900"/>
    </source>
</evidence>